<reference evidence="1" key="1">
    <citation type="submission" date="2023-02" db="EMBL/GenBank/DDBJ databases">
        <title>Colletotrichum kahawae CIFC_Que2 genome sequencing and assembly.</title>
        <authorList>
            <person name="Baroncelli R."/>
        </authorList>
    </citation>
    <scope>NUCLEOTIDE SEQUENCE</scope>
    <source>
        <strain evidence="1">CIFC_Que2</strain>
    </source>
</reference>
<keyword evidence="2" id="KW-1185">Reference proteome</keyword>
<protein>
    <submittedName>
        <fullName evidence="1">Uncharacterized protein</fullName>
    </submittedName>
</protein>
<evidence type="ECO:0000313" key="2">
    <source>
        <dbReference type="Proteomes" id="UP001281614"/>
    </source>
</evidence>
<evidence type="ECO:0000313" key="1">
    <source>
        <dbReference type="EMBL" id="KAK2775864.1"/>
    </source>
</evidence>
<organism evidence="1 2">
    <name type="scientific">Colletotrichum kahawae</name>
    <name type="common">Coffee berry disease fungus</name>
    <dbReference type="NCBI Taxonomy" id="34407"/>
    <lineage>
        <taxon>Eukaryota</taxon>
        <taxon>Fungi</taxon>
        <taxon>Dikarya</taxon>
        <taxon>Ascomycota</taxon>
        <taxon>Pezizomycotina</taxon>
        <taxon>Sordariomycetes</taxon>
        <taxon>Hypocreomycetidae</taxon>
        <taxon>Glomerellales</taxon>
        <taxon>Glomerellaceae</taxon>
        <taxon>Colletotrichum</taxon>
        <taxon>Colletotrichum gloeosporioides species complex</taxon>
    </lineage>
</organism>
<proteinExistence type="predicted"/>
<sequence>MGHSRSPPIRARSSISYFCLVSHALHLGECHKDTGRNKTVSFTGQCSTARGPHGVSHGYRAVSHLTLHRLKHQRPLDTFWLGGFYHDGICRVTRADQTSRSSPRLDEDETWRELCIGC</sequence>
<name>A0AAD9YQQ3_COLKA</name>
<accession>A0AAD9YQQ3</accession>
<dbReference type="AlphaFoldDB" id="A0AAD9YQQ3"/>
<comment type="caution">
    <text evidence="1">The sequence shown here is derived from an EMBL/GenBank/DDBJ whole genome shotgun (WGS) entry which is preliminary data.</text>
</comment>
<dbReference type="Proteomes" id="UP001281614">
    <property type="component" value="Unassembled WGS sequence"/>
</dbReference>
<dbReference type="EMBL" id="VYYT01000033">
    <property type="protein sequence ID" value="KAK2775864.1"/>
    <property type="molecule type" value="Genomic_DNA"/>
</dbReference>
<gene>
    <name evidence="1" type="ORF">CKAH01_12673</name>
</gene>